<evidence type="ECO:0000313" key="2">
    <source>
        <dbReference type="EMBL" id="KAK1126852.1"/>
    </source>
</evidence>
<keyword evidence="3" id="KW-1185">Reference proteome</keyword>
<dbReference type="Proteomes" id="UP001177670">
    <property type="component" value="Unassembled WGS sequence"/>
</dbReference>
<feature type="region of interest" description="Disordered" evidence="1">
    <location>
        <begin position="1"/>
        <end position="22"/>
    </location>
</feature>
<dbReference type="AlphaFoldDB" id="A0AA40FWY7"/>
<gene>
    <name evidence="2" type="ORF">K0M31_004473</name>
</gene>
<evidence type="ECO:0000313" key="3">
    <source>
        <dbReference type="Proteomes" id="UP001177670"/>
    </source>
</evidence>
<proteinExistence type="predicted"/>
<sequence>MPSGTEARMADGIAEQRTTRGARHSPRFRFPSLFVARLIVARLGACFPREPPVYAGIKHSKD</sequence>
<name>A0AA40FWY7_9HYME</name>
<dbReference type="EMBL" id="JAHYIQ010000013">
    <property type="protein sequence ID" value="KAK1126852.1"/>
    <property type="molecule type" value="Genomic_DNA"/>
</dbReference>
<organism evidence="2 3">
    <name type="scientific">Melipona bicolor</name>
    <dbReference type="NCBI Taxonomy" id="60889"/>
    <lineage>
        <taxon>Eukaryota</taxon>
        <taxon>Metazoa</taxon>
        <taxon>Ecdysozoa</taxon>
        <taxon>Arthropoda</taxon>
        <taxon>Hexapoda</taxon>
        <taxon>Insecta</taxon>
        <taxon>Pterygota</taxon>
        <taxon>Neoptera</taxon>
        <taxon>Endopterygota</taxon>
        <taxon>Hymenoptera</taxon>
        <taxon>Apocrita</taxon>
        <taxon>Aculeata</taxon>
        <taxon>Apoidea</taxon>
        <taxon>Anthophila</taxon>
        <taxon>Apidae</taxon>
        <taxon>Melipona</taxon>
    </lineage>
</organism>
<evidence type="ECO:0000256" key="1">
    <source>
        <dbReference type="SAM" id="MobiDB-lite"/>
    </source>
</evidence>
<protein>
    <submittedName>
        <fullName evidence="2">Uncharacterized protein</fullName>
    </submittedName>
</protein>
<accession>A0AA40FWY7</accession>
<reference evidence="2" key="1">
    <citation type="submission" date="2021-10" db="EMBL/GenBank/DDBJ databases">
        <title>Melipona bicolor Genome sequencing and assembly.</title>
        <authorList>
            <person name="Araujo N.S."/>
            <person name="Arias M.C."/>
        </authorList>
    </citation>
    <scope>NUCLEOTIDE SEQUENCE</scope>
    <source>
        <strain evidence="2">USP_2M_L1-L4_2017</strain>
        <tissue evidence="2">Whole body</tissue>
    </source>
</reference>
<comment type="caution">
    <text evidence="2">The sequence shown here is derived from an EMBL/GenBank/DDBJ whole genome shotgun (WGS) entry which is preliminary data.</text>
</comment>